<reference evidence="2" key="1">
    <citation type="submission" date="2018-04" db="EMBL/GenBank/DDBJ databases">
        <title>Whole genome sequencing of Hypsizygus marmoreus.</title>
        <authorList>
            <person name="Choi I.-G."/>
            <person name="Min B."/>
            <person name="Kim J.-G."/>
            <person name="Kim S."/>
            <person name="Oh Y.-L."/>
            <person name="Kong W.-S."/>
            <person name="Park H."/>
            <person name="Jeong J."/>
            <person name="Song E.-S."/>
        </authorList>
    </citation>
    <scope>NUCLEOTIDE SEQUENCE [LARGE SCALE GENOMIC DNA]</scope>
    <source>
        <strain evidence="2">51987-8</strain>
    </source>
</reference>
<protein>
    <recommendedName>
        <fullName evidence="1">HNH nuclease domain-containing protein</fullName>
    </recommendedName>
</protein>
<feature type="domain" description="HNH nuclease" evidence="1">
    <location>
        <begin position="172"/>
        <end position="238"/>
    </location>
</feature>
<name>A0A369K0E9_HYPMA</name>
<dbReference type="STRING" id="39966.A0A369K0E9"/>
<accession>A0A369K0E9</accession>
<dbReference type="InParanoid" id="A0A369K0E9"/>
<evidence type="ECO:0000259" key="1">
    <source>
        <dbReference type="Pfam" id="PF13391"/>
    </source>
</evidence>
<evidence type="ECO:0000313" key="2">
    <source>
        <dbReference type="EMBL" id="RDB27062.1"/>
    </source>
</evidence>
<dbReference type="AlphaFoldDB" id="A0A369K0E9"/>
<evidence type="ECO:0000313" key="3">
    <source>
        <dbReference type="Proteomes" id="UP000076154"/>
    </source>
</evidence>
<dbReference type="OrthoDB" id="2104739at2759"/>
<dbReference type="Pfam" id="PF13391">
    <property type="entry name" value="HNH_2"/>
    <property type="match status" value="1"/>
</dbReference>
<dbReference type="EMBL" id="LUEZ02000021">
    <property type="protein sequence ID" value="RDB27062.1"/>
    <property type="molecule type" value="Genomic_DNA"/>
</dbReference>
<dbReference type="Proteomes" id="UP000076154">
    <property type="component" value="Unassembled WGS sequence"/>
</dbReference>
<organism evidence="2 3">
    <name type="scientific">Hypsizygus marmoreus</name>
    <name type="common">White beech mushroom</name>
    <name type="synonym">Agaricus marmoreus</name>
    <dbReference type="NCBI Taxonomy" id="39966"/>
    <lineage>
        <taxon>Eukaryota</taxon>
        <taxon>Fungi</taxon>
        <taxon>Dikarya</taxon>
        <taxon>Basidiomycota</taxon>
        <taxon>Agaricomycotina</taxon>
        <taxon>Agaricomycetes</taxon>
        <taxon>Agaricomycetidae</taxon>
        <taxon>Agaricales</taxon>
        <taxon>Tricholomatineae</taxon>
        <taxon>Lyophyllaceae</taxon>
        <taxon>Hypsizygus</taxon>
    </lineage>
</organism>
<proteinExistence type="predicted"/>
<gene>
    <name evidence="2" type="ORF">Hypma_005162</name>
</gene>
<dbReference type="InterPro" id="IPR003615">
    <property type="entry name" value="HNH_nuc"/>
</dbReference>
<keyword evidence="3" id="KW-1185">Reference proteome</keyword>
<comment type="caution">
    <text evidence="2">The sequence shown here is derived from an EMBL/GenBank/DDBJ whole genome shotgun (WGS) entry which is preliminary data.</text>
</comment>
<sequence>MFEPQPLPSIPSNYAPATSLHDAYTRCLDYELAATNFPDNAFEITHLHAARLLGYLVLHAPTDNGRSNLCSEIIYCFDHAALFELGMQYNNRLIRVFQRISDPTPPPSPSPSRPFYVHAEVLPQLLTDPPSYTRSRKLTLIRDGYRSQVTGTYEAGAQEYGAIPVIPWAGLTMTEACHIIPEFKSTFEIAGGGLVQPESKAGVIEHYGDVSITQELLGQAAHRLENILTLDANLHASFTGLSVWFELTSVPNQYRVEAAHPGFLLGIDRLVTFTSADTRLPLPSPRYLALHAACAKAAHLSGVRVVNYKISSNIHSSRTMANGGESAELLAAALSRVVF</sequence>